<dbReference type="PANTHER" id="PTHR31636">
    <property type="entry name" value="OSJNBA0084A10.13 PROTEIN-RELATED"/>
    <property type="match status" value="1"/>
</dbReference>
<dbReference type="Gramene" id="TraesCS4D02G127800.2">
    <property type="protein sequence ID" value="TraesCS4D02G127800.2"/>
    <property type="gene ID" value="TraesCS4D02G127800"/>
</dbReference>
<dbReference type="GO" id="GO:0005634">
    <property type="term" value="C:nucleus"/>
    <property type="evidence" value="ECO:0000318"/>
    <property type="project" value="GO_Central"/>
</dbReference>
<keyword evidence="2" id="KW-0804">Transcription</keyword>
<dbReference type="OrthoDB" id="602127at2759"/>
<dbReference type="EnsemblPlants" id="TraesCS4D02G127800.2">
    <property type="protein sequence ID" value="TraesCS4D02G127800.2"/>
    <property type="gene ID" value="TraesCS4D02G127800"/>
</dbReference>
<dbReference type="STRING" id="4565.A0A3B6JFH8"/>
<organism evidence="4">
    <name type="scientific">Triticum aestivum</name>
    <name type="common">Wheat</name>
    <dbReference type="NCBI Taxonomy" id="4565"/>
    <lineage>
        <taxon>Eukaryota</taxon>
        <taxon>Viridiplantae</taxon>
        <taxon>Streptophyta</taxon>
        <taxon>Embryophyta</taxon>
        <taxon>Tracheophyta</taxon>
        <taxon>Spermatophyta</taxon>
        <taxon>Magnoliopsida</taxon>
        <taxon>Liliopsida</taxon>
        <taxon>Poales</taxon>
        <taxon>Poaceae</taxon>
        <taxon>BOP clade</taxon>
        <taxon>Pooideae</taxon>
        <taxon>Triticodae</taxon>
        <taxon>Triticeae</taxon>
        <taxon>Triticinae</taxon>
        <taxon>Triticum</taxon>
    </lineage>
</organism>
<dbReference type="PROSITE" id="PS50985">
    <property type="entry name" value="GRAS"/>
    <property type="match status" value="1"/>
</dbReference>
<evidence type="ECO:0000256" key="3">
    <source>
        <dbReference type="PROSITE-ProRule" id="PRU01191"/>
    </source>
</evidence>
<gene>
    <name evidence="4" type="primary">LOC123096601</name>
</gene>
<evidence type="ECO:0000256" key="2">
    <source>
        <dbReference type="ARBA" id="ARBA00023163"/>
    </source>
</evidence>
<sequence length="475" mass="53657">MPILCLYRGYFQIHSNRHVPTTRGVDPAKTPKPCAHEQVTADDLTQLGPALYECMAHVIEGSVEKTDRSFMKISKLASVVDGPLQRMSRIIAHSLARRLICPVQGFAAALIDPSHYLEQSCLRAARENFADISPYLSTGFVTINRAMLEQVQDQKVVRIVDLSCSTTHQWQWIKILQDFHSRPGGPPELRLTVVHEDSEFLDNMQACLCKQAANLKLCFYFDKVIGKLETLDFSNLREILKINFGEAVVISCALQMHRLLAVDDSISRDFTAQLQQMANMARLKQMACSACSPASTLNYPQTPSPQRQIPSLLVSFLYAIRALEPKIIVMMEQDADHNAPLFHDRFTKTVDYYAALFDSLNAVDAASPQRARVERVLLGEEIKNILVCEGVQRHERHERLSQWEMHMQRCEVDHVPLSFEAIREGKERLMSYGLKQCKSKEDKAGLLLCWGATRLYSISAWRPRSSNAAPNNVAG</sequence>
<dbReference type="InterPro" id="IPR005202">
    <property type="entry name" value="TF_GRAS"/>
</dbReference>
<protein>
    <submittedName>
        <fullName evidence="4">Uncharacterized protein</fullName>
    </submittedName>
</protein>
<evidence type="ECO:0000313" key="4">
    <source>
        <dbReference type="EnsemblPlants" id="TraesCS4D02G127800.2"/>
    </source>
</evidence>
<evidence type="ECO:0000313" key="5">
    <source>
        <dbReference type="Proteomes" id="UP000019116"/>
    </source>
</evidence>
<keyword evidence="1" id="KW-0805">Transcription regulation</keyword>
<dbReference type="Pfam" id="PF03514">
    <property type="entry name" value="GRAS"/>
    <property type="match status" value="1"/>
</dbReference>
<feature type="region of interest" description="SAW" evidence="3">
    <location>
        <begin position="387"/>
        <end position="462"/>
    </location>
</feature>
<dbReference type="AlphaFoldDB" id="A0A3B6JFH8"/>
<reference evidence="4" key="1">
    <citation type="submission" date="2018-08" db="EMBL/GenBank/DDBJ databases">
        <authorList>
            <person name="Rossello M."/>
        </authorList>
    </citation>
    <scope>NUCLEOTIDE SEQUENCE [LARGE SCALE GENOMIC DNA]</scope>
    <source>
        <strain evidence="4">cv. Chinese Spring</strain>
    </source>
</reference>
<dbReference type="SMR" id="A0A3B6JFH8"/>
<dbReference type="GO" id="GO:0006355">
    <property type="term" value="P:regulation of DNA-templated transcription"/>
    <property type="evidence" value="ECO:0000318"/>
    <property type="project" value="GO_Central"/>
</dbReference>
<evidence type="ECO:0000256" key="1">
    <source>
        <dbReference type="ARBA" id="ARBA00023015"/>
    </source>
</evidence>
<keyword evidence="5" id="KW-1185">Reference proteome</keyword>
<proteinExistence type="inferred from homology"/>
<name>A0A3B6JFH8_WHEAT</name>
<dbReference type="Proteomes" id="UP000019116">
    <property type="component" value="Chromosome 4D"/>
</dbReference>
<accession>A0A3B6JFH8</accession>
<comment type="caution">
    <text evidence="3">Lacks conserved residue(s) required for the propagation of feature annotation.</text>
</comment>
<reference evidence="4" key="2">
    <citation type="submission" date="2018-10" db="UniProtKB">
        <authorList>
            <consortium name="EnsemblPlants"/>
        </authorList>
    </citation>
    <scope>IDENTIFICATION</scope>
</reference>
<comment type="similarity">
    <text evidence="3">Belongs to the GRAS family.</text>
</comment>
<dbReference type="Gramene" id="TraesCS4D03G0254500.1">
    <property type="protein sequence ID" value="TraesCS4D03G0254500.1.CDS"/>
    <property type="gene ID" value="TraesCS4D03G0254500"/>
</dbReference>
<dbReference type="GO" id="GO:0003700">
    <property type="term" value="F:DNA-binding transcription factor activity"/>
    <property type="evidence" value="ECO:0000318"/>
    <property type="project" value="GO_Central"/>
</dbReference>
<feature type="region of interest" description="Leucine repeat II (LRII)" evidence="3">
    <location>
        <begin position="203"/>
        <end position="235"/>
    </location>
</feature>
<dbReference type="OMA" id="QIIWPFQ"/>
<dbReference type="GO" id="GO:0043565">
    <property type="term" value="F:sequence-specific DNA binding"/>
    <property type="evidence" value="ECO:0000318"/>
    <property type="project" value="GO_Central"/>
</dbReference>